<dbReference type="SUPFAM" id="SSF56112">
    <property type="entry name" value="Protein kinase-like (PK-like)"/>
    <property type="match status" value="1"/>
</dbReference>
<evidence type="ECO:0000259" key="6">
    <source>
        <dbReference type="PROSITE" id="PS50011"/>
    </source>
</evidence>
<proteinExistence type="predicted"/>
<keyword evidence="4 7" id="KW-0418">Kinase</keyword>
<keyword evidence="2" id="KW-0808">Transferase</keyword>
<name>F9WTV3_TRYVY</name>
<dbReference type="Proteomes" id="UP000009027">
    <property type="component" value="Unassembled WGS sequence"/>
</dbReference>
<evidence type="ECO:0000313" key="8">
    <source>
        <dbReference type="Proteomes" id="UP000009027"/>
    </source>
</evidence>
<evidence type="ECO:0000256" key="5">
    <source>
        <dbReference type="ARBA" id="ARBA00022840"/>
    </source>
</evidence>
<evidence type="ECO:0000313" key="7">
    <source>
        <dbReference type="EMBL" id="CCD20999.1"/>
    </source>
</evidence>
<evidence type="ECO:0000256" key="3">
    <source>
        <dbReference type="ARBA" id="ARBA00022741"/>
    </source>
</evidence>
<dbReference type="Pfam" id="PF00069">
    <property type="entry name" value="Pkinase"/>
    <property type="match status" value="1"/>
</dbReference>
<evidence type="ECO:0000256" key="2">
    <source>
        <dbReference type="ARBA" id="ARBA00022679"/>
    </source>
</evidence>
<dbReference type="InterPro" id="IPR000719">
    <property type="entry name" value="Prot_kinase_dom"/>
</dbReference>
<dbReference type="Gene3D" id="1.10.510.10">
    <property type="entry name" value="Transferase(Phosphotransferase) domain 1"/>
    <property type="match status" value="1"/>
</dbReference>
<feature type="domain" description="Protein kinase" evidence="6">
    <location>
        <begin position="57"/>
        <end position="362"/>
    </location>
</feature>
<dbReference type="VEuPathDB" id="TriTrypDB:TvY486_0038960"/>
<accession>F9WTV3</accession>
<keyword evidence="1" id="KW-0723">Serine/threonine-protein kinase</keyword>
<dbReference type="PROSITE" id="PS50011">
    <property type="entry name" value="PROTEIN_KINASE_DOM"/>
    <property type="match status" value="1"/>
</dbReference>
<dbReference type="GO" id="GO:0004674">
    <property type="term" value="F:protein serine/threonine kinase activity"/>
    <property type="evidence" value="ECO:0007669"/>
    <property type="project" value="UniProtKB-KW"/>
</dbReference>
<dbReference type="InterPro" id="IPR008271">
    <property type="entry name" value="Ser/Thr_kinase_AS"/>
</dbReference>
<dbReference type="GO" id="GO:0005524">
    <property type="term" value="F:ATP binding"/>
    <property type="evidence" value="ECO:0007669"/>
    <property type="project" value="UniProtKB-KW"/>
</dbReference>
<sequence>ETVRACGQGRCHVASSICMITGAKCATLLGSTTHISMTIAPHESSCPDSESMNSSSYDLNTIVDILSHTVVFKQESHPHYGLWPVAIKVTAAAAAGHGGAIELEHPSSHEAKVYMLLCPHPSIPDFVECVEENFDTTRFLSEGAHSGVQRIPFLIVQYVKAVALSRFMNSVDVLHWSVFVQVAWRIGNVLKHIHTKGVVYADLKLPNILLGKDGRVWLVDYASAAIVGCAKPATGITQHIQPPEFFADGVENVTQLAHPFMVDFWAFGALLVELLTGRPYLGSFRTNSIDMAQDCLDRHVKAAVQAALSRYSARSLRSGGPARGATVWESLEELVIQLLRHNPDERLGSSGGWDAVLQHRFFELTRDELKWPFPDNYVEEVEELTLGL</sequence>
<gene>
    <name evidence="7" type="ORF">TvY486_0038960</name>
</gene>
<dbReference type="PANTHER" id="PTHR24351">
    <property type="entry name" value="RIBOSOMAL PROTEIN S6 KINASE"/>
    <property type="match status" value="1"/>
</dbReference>
<dbReference type="EMBL" id="CAEX01006793">
    <property type="protein sequence ID" value="CCD20999.1"/>
    <property type="molecule type" value="Genomic_DNA"/>
</dbReference>
<keyword evidence="8" id="KW-1185">Reference proteome</keyword>
<keyword evidence="3" id="KW-0547">Nucleotide-binding</keyword>
<organism evidence="7 8">
    <name type="scientific">Trypanosoma vivax (strain Y486)</name>
    <dbReference type="NCBI Taxonomy" id="1055687"/>
    <lineage>
        <taxon>Eukaryota</taxon>
        <taxon>Discoba</taxon>
        <taxon>Euglenozoa</taxon>
        <taxon>Kinetoplastea</taxon>
        <taxon>Metakinetoplastina</taxon>
        <taxon>Trypanosomatida</taxon>
        <taxon>Trypanosomatidae</taxon>
        <taxon>Trypanosoma</taxon>
        <taxon>Duttonella</taxon>
    </lineage>
</organism>
<evidence type="ECO:0000256" key="4">
    <source>
        <dbReference type="ARBA" id="ARBA00022777"/>
    </source>
</evidence>
<dbReference type="SMART" id="SM00220">
    <property type="entry name" value="S_TKc"/>
    <property type="match status" value="1"/>
</dbReference>
<dbReference type="AlphaFoldDB" id="F9WTV3"/>
<dbReference type="PROSITE" id="PS00108">
    <property type="entry name" value="PROTEIN_KINASE_ST"/>
    <property type="match status" value="1"/>
</dbReference>
<keyword evidence="5" id="KW-0067">ATP-binding</keyword>
<dbReference type="InterPro" id="IPR011009">
    <property type="entry name" value="Kinase-like_dom_sf"/>
</dbReference>
<feature type="non-terminal residue" evidence="7">
    <location>
        <position position="1"/>
    </location>
</feature>
<protein>
    <submittedName>
        <fullName evidence="7">Protein kinase, putative</fullName>
    </submittedName>
</protein>
<reference evidence="7 8" key="1">
    <citation type="journal article" date="2012" name="Proc. Natl. Acad. Sci. U.S.A.">
        <title>Antigenic diversity is generated by distinct evolutionary mechanisms in African trypanosome species.</title>
        <authorList>
            <person name="Jackson A.P."/>
            <person name="Berry A."/>
            <person name="Aslett M."/>
            <person name="Allison H.C."/>
            <person name="Burton P."/>
            <person name="Vavrova-Anderson J."/>
            <person name="Brown R."/>
            <person name="Browne H."/>
            <person name="Corton N."/>
            <person name="Hauser H."/>
            <person name="Gamble J."/>
            <person name="Gilderthorp R."/>
            <person name="Marcello L."/>
            <person name="McQuillan J."/>
            <person name="Otto T.D."/>
            <person name="Quail M.A."/>
            <person name="Sanders M.J."/>
            <person name="van Tonder A."/>
            <person name="Ginger M.L."/>
            <person name="Field M.C."/>
            <person name="Barry J.D."/>
            <person name="Hertz-Fowler C."/>
            <person name="Berriman M."/>
        </authorList>
    </citation>
    <scope>NUCLEOTIDE SEQUENCE</scope>
    <source>
        <strain evidence="7 8">Y486</strain>
    </source>
</reference>
<evidence type="ECO:0000256" key="1">
    <source>
        <dbReference type="ARBA" id="ARBA00022527"/>
    </source>
</evidence>